<dbReference type="Proteomes" id="UP000187059">
    <property type="component" value="Chromosome"/>
</dbReference>
<dbReference type="PANTHER" id="PTHR46797">
    <property type="entry name" value="HTH-TYPE TRANSCRIPTIONAL REGULATOR"/>
    <property type="match status" value="1"/>
</dbReference>
<dbReference type="GO" id="GO:0003700">
    <property type="term" value="F:DNA-binding transcription factor activity"/>
    <property type="evidence" value="ECO:0007669"/>
    <property type="project" value="TreeGrafter"/>
</dbReference>
<evidence type="ECO:0000259" key="2">
    <source>
        <dbReference type="PROSITE" id="PS50943"/>
    </source>
</evidence>
<dbReference type="KEGG" id="paby:Ga0080574_TMP3321"/>
<dbReference type="GO" id="GO:0005829">
    <property type="term" value="C:cytosol"/>
    <property type="evidence" value="ECO:0007669"/>
    <property type="project" value="TreeGrafter"/>
</dbReference>
<gene>
    <name evidence="3" type="ORF">Ga0080574_TMP3321</name>
</gene>
<evidence type="ECO:0000313" key="4">
    <source>
        <dbReference type="Proteomes" id="UP000187059"/>
    </source>
</evidence>
<evidence type="ECO:0000256" key="1">
    <source>
        <dbReference type="ARBA" id="ARBA00023125"/>
    </source>
</evidence>
<dbReference type="PANTHER" id="PTHR46797:SF2">
    <property type="entry name" value="TRANSCRIPTIONAL REGULATOR"/>
    <property type="match status" value="1"/>
</dbReference>
<dbReference type="InterPro" id="IPR001387">
    <property type="entry name" value="Cro/C1-type_HTH"/>
</dbReference>
<name>A0A1P8UW89_9RHOB</name>
<dbReference type="CDD" id="cd02209">
    <property type="entry name" value="cupin_XRE_C"/>
    <property type="match status" value="1"/>
</dbReference>
<dbReference type="SUPFAM" id="SSF51182">
    <property type="entry name" value="RmlC-like cupins"/>
    <property type="match status" value="1"/>
</dbReference>
<dbReference type="InterPro" id="IPR013096">
    <property type="entry name" value="Cupin_2"/>
</dbReference>
<dbReference type="Pfam" id="PF07883">
    <property type="entry name" value="Cupin_2"/>
    <property type="match status" value="1"/>
</dbReference>
<dbReference type="AlphaFoldDB" id="A0A1P8UW89"/>
<reference evidence="3 4" key="1">
    <citation type="submission" date="2016-04" db="EMBL/GenBank/DDBJ databases">
        <title>Deep-sea bacteria in the southern Pacific.</title>
        <authorList>
            <person name="Tang K."/>
        </authorList>
    </citation>
    <scope>NUCLEOTIDE SEQUENCE [LARGE SCALE GENOMIC DNA]</scope>
    <source>
        <strain evidence="3 4">JLT2014</strain>
    </source>
</reference>
<keyword evidence="4" id="KW-1185">Reference proteome</keyword>
<dbReference type="SMART" id="SM00530">
    <property type="entry name" value="HTH_XRE"/>
    <property type="match status" value="1"/>
</dbReference>
<dbReference type="InterPro" id="IPR050807">
    <property type="entry name" value="TransReg_Diox_bact_type"/>
</dbReference>
<keyword evidence="1" id="KW-0238">DNA-binding</keyword>
<dbReference type="InterPro" id="IPR010982">
    <property type="entry name" value="Lambda_DNA-bd_dom_sf"/>
</dbReference>
<organism evidence="3 4">
    <name type="scientific">Salipiger abyssi</name>
    <dbReference type="NCBI Taxonomy" id="1250539"/>
    <lineage>
        <taxon>Bacteria</taxon>
        <taxon>Pseudomonadati</taxon>
        <taxon>Pseudomonadota</taxon>
        <taxon>Alphaproteobacteria</taxon>
        <taxon>Rhodobacterales</taxon>
        <taxon>Roseobacteraceae</taxon>
        <taxon>Salipiger</taxon>
    </lineage>
</organism>
<sequence length="191" mass="21000">MAAGARETQEIVGARMRELRKAKGMTLQQLAGETGLSVGYLSQLEREQAVPSIRSLNTISRALGVNISWFFPDPDREASPEATVIVRASRRSALRFESGIRDELLCPTLGGNLEMLLCTFEPGASSGEPYAHDGEEAGYVSEGQLELRIEDETYLLNAGDSFHFDCNRPHGYANPTGQRTIVVWSVTPPHY</sequence>
<evidence type="ECO:0000313" key="3">
    <source>
        <dbReference type="EMBL" id="APZ53655.1"/>
    </source>
</evidence>
<dbReference type="Pfam" id="PF01381">
    <property type="entry name" value="HTH_3"/>
    <property type="match status" value="1"/>
</dbReference>
<dbReference type="SUPFAM" id="SSF47413">
    <property type="entry name" value="lambda repressor-like DNA-binding domains"/>
    <property type="match status" value="1"/>
</dbReference>
<dbReference type="InterPro" id="IPR011051">
    <property type="entry name" value="RmlC_Cupin_sf"/>
</dbReference>
<dbReference type="Gene3D" id="2.60.120.10">
    <property type="entry name" value="Jelly Rolls"/>
    <property type="match status" value="1"/>
</dbReference>
<dbReference type="OrthoDB" id="9814751at2"/>
<dbReference type="PROSITE" id="PS50943">
    <property type="entry name" value="HTH_CROC1"/>
    <property type="match status" value="1"/>
</dbReference>
<accession>A0A1P8UW89</accession>
<feature type="domain" description="HTH cro/C1-type" evidence="2">
    <location>
        <begin position="16"/>
        <end position="70"/>
    </location>
</feature>
<proteinExistence type="predicted"/>
<dbReference type="EMBL" id="CP015093">
    <property type="protein sequence ID" value="APZ53655.1"/>
    <property type="molecule type" value="Genomic_DNA"/>
</dbReference>
<dbReference type="Gene3D" id="1.10.260.40">
    <property type="entry name" value="lambda repressor-like DNA-binding domains"/>
    <property type="match status" value="1"/>
</dbReference>
<protein>
    <submittedName>
        <fullName evidence="3">Putative transcriptional regulator</fullName>
    </submittedName>
</protein>
<dbReference type="GO" id="GO:0003677">
    <property type="term" value="F:DNA binding"/>
    <property type="evidence" value="ECO:0007669"/>
    <property type="project" value="UniProtKB-KW"/>
</dbReference>
<dbReference type="CDD" id="cd00093">
    <property type="entry name" value="HTH_XRE"/>
    <property type="match status" value="1"/>
</dbReference>
<dbReference type="InterPro" id="IPR014710">
    <property type="entry name" value="RmlC-like_jellyroll"/>
</dbReference>
<dbReference type="STRING" id="1250539.Ga0080574_TMP3321"/>